<keyword evidence="5" id="KW-1185">Reference proteome</keyword>
<reference evidence="6" key="1">
    <citation type="submission" date="2024-02" db="UniProtKB">
        <authorList>
            <consortium name="WormBaseParasite"/>
        </authorList>
    </citation>
    <scope>IDENTIFICATION</scope>
</reference>
<feature type="transmembrane region" description="Helical" evidence="3">
    <location>
        <begin position="2344"/>
        <end position="2362"/>
    </location>
</feature>
<dbReference type="GO" id="GO:0016705">
    <property type="term" value="F:oxidoreductase activity, acting on paired donors, with incorporation or reduction of molecular oxygen"/>
    <property type="evidence" value="ECO:0007669"/>
    <property type="project" value="InterPro"/>
</dbReference>
<feature type="transmembrane region" description="Helical" evidence="3">
    <location>
        <begin position="850"/>
        <end position="869"/>
    </location>
</feature>
<feature type="domain" description="DUF7381" evidence="4">
    <location>
        <begin position="9"/>
        <end position="119"/>
    </location>
</feature>
<organism evidence="5 6">
    <name type="scientific">Strongyloides stercoralis</name>
    <name type="common">Threadworm</name>
    <dbReference type="NCBI Taxonomy" id="6248"/>
    <lineage>
        <taxon>Eukaryota</taxon>
        <taxon>Metazoa</taxon>
        <taxon>Ecdysozoa</taxon>
        <taxon>Nematoda</taxon>
        <taxon>Chromadorea</taxon>
        <taxon>Rhabditida</taxon>
        <taxon>Tylenchina</taxon>
        <taxon>Panagrolaimomorpha</taxon>
        <taxon>Strongyloidoidea</taxon>
        <taxon>Strongyloididae</taxon>
        <taxon>Strongyloides</taxon>
    </lineage>
</organism>
<accession>A0AAF5I412</accession>
<keyword evidence="3" id="KW-0472">Membrane</keyword>
<feature type="transmembrane region" description="Helical" evidence="3">
    <location>
        <begin position="382"/>
        <end position="404"/>
    </location>
</feature>
<proteinExistence type="inferred from homology"/>
<dbReference type="AlphaFoldDB" id="A0AAF5I412"/>
<dbReference type="GO" id="GO:0020037">
    <property type="term" value="F:heme binding"/>
    <property type="evidence" value="ECO:0007669"/>
    <property type="project" value="InterPro"/>
</dbReference>
<protein>
    <submittedName>
        <fullName evidence="6">SCP domain-containing protein</fullName>
    </submittedName>
</protein>
<feature type="domain" description="DUF7381" evidence="4">
    <location>
        <begin position="1122"/>
        <end position="1230"/>
    </location>
</feature>
<evidence type="ECO:0000259" key="4">
    <source>
        <dbReference type="Pfam" id="PF24100"/>
    </source>
</evidence>
<dbReference type="GO" id="GO:0004497">
    <property type="term" value="F:monooxygenase activity"/>
    <property type="evidence" value="ECO:0007669"/>
    <property type="project" value="UniProtKB-KW"/>
</dbReference>
<dbReference type="SUPFAM" id="SSF48264">
    <property type="entry name" value="Cytochrome P450"/>
    <property type="match status" value="1"/>
</dbReference>
<dbReference type="WBParaSite" id="TCONS_00015357.p1">
    <property type="protein sequence ID" value="TCONS_00015357.p1"/>
    <property type="gene ID" value="XLOC_009587"/>
</dbReference>
<evidence type="ECO:0000256" key="3">
    <source>
        <dbReference type="SAM" id="Phobius"/>
    </source>
</evidence>
<dbReference type="InterPro" id="IPR035940">
    <property type="entry name" value="CAP_sf"/>
</dbReference>
<keyword evidence="2" id="KW-0560">Oxidoreductase</keyword>
<evidence type="ECO:0000256" key="2">
    <source>
        <dbReference type="ARBA" id="ARBA00023033"/>
    </source>
</evidence>
<dbReference type="Gene3D" id="1.10.630.10">
    <property type="entry name" value="Cytochrome P450"/>
    <property type="match status" value="1"/>
</dbReference>
<dbReference type="InterPro" id="IPR001128">
    <property type="entry name" value="Cyt_P450"/>
</dbReference>
<dbReference type="InterPro" id="IPR036396">
    <property type="entry name" value="Cyt_P450_sf"/>
</dbReference>
<dbReference type="PANTHER" id="PTHR24284:SF1">
    <property type="entry name" value="CYTOCHROME P450 FAMILY"/>
    <property type="match status" value="1"/>
</dbReference>
<name>A0AAF5I412_STRER</name>
<comment type="similarity">
    <text evidence="1">Belongs to the cytochrome P450 family.</text>
</comment>
<dbReference type="PANTHER" id="PTHR24284">
    <property type="entry name" value="CYTOCHROME P450 FAMILY"/>
    <property type="match status" value="1"/>
</dbReference>
<feature type="domain" description="DUF7381" evidence="4">
    <location>
        <begin position="2366"/>
        <end position="2489"/>
    </location>
</feature>
<feature type="domain" description="DUF7381" evidence="4">
    <location>
        <begin position="401"/>
        <end position="521"/>
    </location>
</feature>
<evidence type="ECO:0000313" key="6">
    <source>
        <dbReference type="WBParaSite" id="TCONS_00015357.p1"/>
    </source>
</evidence>
<sequence>SQSHVFSWLAIPVVMRTMKGYSSMFFEYNTHLYKTFKDLKHKVLEDFKTIPKQQLLLQVVGKRNEHSRNSMVDKKFIKVDSIFPSTDIVVKLFLLGGMRRYECNRNFFTSYYNASKCVSDLIKYSKFKSQIRLVSKDEYGRHTWSFIWHNCFYKCFTRNNYEEMKAKFLSELNMYRLSFNAKPLTTNEFIKKKAEQIALIKKTIQNHKLDDSYYKVIGLTSPPFASLLINKWYAEVLNIKNHINVQKIHTPNVELLFSPRIKHIGIGVTSQNNRIVNLTIQFKNETLEIKNIVYRKKNNLIGNISENLKNDTKNLIIQVIFEHCKHLTSVCRCNNRFIKINLIYPCNCKKIPKPELSIQYSLKKVLYKQILLINLKSIIKKFTIMLFATSLLISFALQTYAHYLTVPVDYTVYKNGSETFKFQNTVYDNKDSFIKEIKKKLPDVPLNSLLIEVNSGYCKYGSSGIESLNKFVIVTLNYPSNCIYMPKSEVFIQISSVKNKLKYKCNSNYFNSYISANQCMKDIKVFDKFKSQEKLLGNDFFGKIVWHSIWKKCYYKCFTGSNFKELIGRLLIELNRYRESFQLKPVVLSYTLYVSAFKFAKKMAKNGKEFYIKYKKIPMLGVFNVIYKPFGSIQMNKWYTQFLSLKQSNHVLNKVEKKNLNGLFSRHTTKVGFGVVMKENHLYIACIRNNFFFKIIKKNEAFKKFKTLSNVKINIKKEIFNLKTRKKVLKSSRVKKFDFLKFESLFCKKLCVVKIVVIISQEQLEIEIIFQHNWLGLTLNQFAKIRNCSCSITLVEFKTLSNFNLKKFLKNDLKICYIKKKFSKVVYDICVTLLNQNCSYLQNKINKSSYLSMIGILIILIIIVFTIWLPTPQVVFVNYDTINESLHKNADHFIRRNVVGFPDKSMHEKVNVGIIMSEGEEWKDQRRLSLQILRNFGINSWDYLDNSKDKDNVDICKVIQLFIGNVVNSLLFGYMNANNNSKSFFEFVSTLNKSAKKVINKKSKKKLRQLTDIKIEKCKKTYNFDEEPTNFIHAVMIEIQSIDSKYNYLSSDHLRGLALDFRIAGIETLATTLKWFILIIMKHLNIQERLQNEIDEVIGKENLVQLSDKAKMSYMRGCVTIHGNGSEIFKFQNKTYKEKKDFVKILKQKLPNVPSNKILIQVPFEDRKNKPGVSDSFNKFLTINSSSFDKHVFKPKSELFIQVGFVKDKLFFNCNSNFFKNYHDANQCMEDIKKYEKHRYQEQYLGKDLFGKLVWRSTWKNCTYKCFTQLGFKELIGRLLLELNRYRGSFKFDPVKMSYKLYVTAQQFAKRIAKDGFQAYKKYEERPISGVFNVIFKPLASVQMNQWYTEFLLSKKIKYLFKRRNRNLKGLFDRKTRRVGFGIAKTENNLSEIVDKLMHFLICETTVLNLNFTLFANLQIKKLWLLITLLIILYVFQTYESNYLAVPVISTIHRNGRETFAFQNNHYESREELIVGIKNMFQDVPKNYLLLHVSLVHFGNRINNTGPNNRFLRADLNDNFGYFNIHDLSFLIRVVVIRRKLKYICNYSSFSDYQSANNYLDNIKKYDKMKSQYELVGKDVHGWQTWYLIWKKCYYRCFSRYNFRELSSRLENEFNKYKIYFRNGAVTMSFTLHISAKKLAKTLAKCKNKMCEKCANCAGSAVVAKISAPFANIQVNKWYKEYLASKQYPQTYKIKTKNLQNNKSRIWSCYERKIYDYCFSRNDLVRAVKKQFQFLPTTFLLIHLLSISHGIMVNSSILENKYYRVKLNDNSGYINIKNTDLIVETSGSGKKLMYSSNDGYYDSYKKACENIDNVRKYDRVRSQFKVIGKDMLGRETWYLTWYGCYYKCFSRNNFFFLGTKFIEELNIYRKEFSLNPVTFNPSLYNYASFAAKSIAEGKNKVVHRVVSTFSNEAATFASAPFANTQMNKWYEQFLSLKVMPKRNLKKTKIVQALFSRYTTKVAFGAAQKGKFVVIVAFMNLLFIVSLLISFVLLTYEYYYLTIPARLSIRPHGDEVFQSFNVLYFSRKDLMQSIKNRFSLIPSKYLLIHVTSLRCGIMCNVSASDKNFIRLNSNVNYGFINLRNTDYLIRVATIRGKIMYKSNDCFFDSYQKASENLDEVKKYDRLKSQYKLIGKDEYGRETWRSIWRNCFYKCFSKNSFQELILKFVSELNKYRLSFLENPVKLSVTLQYSAFNVANQIAQEKLKTMCKLRSSSSNEILNSNKEKTRNLIGLFSLHTTKVGFGISKIGKYIIIVCIEELIVGFKKCFKMYQIFDPSCCYSMKIKFGIDVTINVFLDIIFKNQHPDLKMNLTEDEMCEKCTNCAVSAIVAKISAPFASIQINKTYFNGMNLLFIVSLLISFILQTYEYYYLAIPARLLIHQNGSHFYYSLNKFYYSRKDLTESVKKRFSKIPLNVLLIHVISLHHGSMMKSSLCNNNFFRVKSDRYFSYSKDITLKNTDFLIETSSFKGKLMYKCNEGYYDSYQKASEYLDNIKKYEKVKSQYRLVGKDAFGRDTWYSVWNGCYYRCFSRRNFFELGIKFLEELNKYRKHFSIDPVKLSTSLHKYACFAAKCIAEGNMKLIHKLIRIFSNEIVIYTSAPFANIQMNKCYEEFLSIKKTPKNNKKRTKLLNALFSRRTTKIGFGVFQKGKDLIIVFIRKKTHFYFKRYIFSVNVPYFPTSQ</sequence>
<keyword evidence="3" id="KW-1133">Transmembrane helix</keyword>
<keyword evidence="3" id="KW-0812">Transmembrane</keyword>
<feature type="transmembrane region" description="Helical" evidence="3">
    <location>
        <begin position="1971"/>
        <end position="1995"/>
    </location>
</feature>
<dbReference type="Proteomes" id="UP000035681">
    <property type="component" value="Unplaced"/>
</dbReference>
<keyword evidence="2" id="KW-0503">Monooxygenase</keyword>
<feature type="domain" description="DUF7381" evidence="4">
    <location>
        <begin position="1441"/>
        <end position="1560"/>
    </location>
</feature>
<evidence type="ECO:0000313" key="5">
    <source>
        <dbReference type="Proteomes" id="UP000035681"/>
    </source>
</evidence>
<dbReference type="InterPro" id="IPR055805">
    <property type="entry name" value="DUF7381"/>
</dbReference>
<dbReference type="Pfam" id="PF00067">
    <property type="entry name" value="p450"/>
    <property type="match status" value="1"/>
</dbReference>
<feature type="domain" description="DUF7381" evidence="4">
    <location>
        <begin position="1997"/>
        <end position="2115"/>
    </location>
</feature>
<evidence type="ECO:0000256" key="1">
    <source>
        <dbReference type="ARBA" id="ARBA00010617"/>
    </source>
</evidence>
<dbReference type="GO" id="GO:0005506">
    <property type="term" value="F:iron ion binding"/>
    <property type="evidence" value="ECO:0007669"/>
    <property type="project" value="InterPro"/>
</dbReference>
<dbReference type="Pfam" id="PF24100">
    <property type="entry name" value="DUF7381"/>
    <property type="match status" value="6"/>
</dbReference>
<dbReference type="SUPFAM" id="SSF55797">
    <property type="entry name" value="PR-1-like"/>
    <property type="match status" value="4"/>
</dbReference>